<dbReference type="GO" id="GO:0000981">
    <property type="term" value="F:DNA-binding transcription factor activity, RNA polymerase II-specific"/>
    <property type="evidence" value="ECO:0007669"/>
    <property type="project" value="TreeGrafter"/>
</dbReference>
<keyword evidence="4 5" id="KW-0539">Nucleus</keyword>
<dbReference type="FunFam" id="1.10.10.60:FF:000679">
    <property type="entry name" value="Homeobox protein aristaless"/>
    <property type="match status" value="1"/>
</dbReference>
<evidence type="ECO:0000313" key="8">
    <source>
        <dbReference type="EMBL" id="RNA21213.1"/>
    </source>
</evidence>
<dbReference type="OrthoDB" id="6159439at2759"/>
<dbReference type="InterPro" id="IPR050649">
    <property type="entry name" value="Paired_Homeobox_TFs"/>
</dbReference>
<dbReference type="GO" id="GO:0000977">
    <property type="term" value="F:RNA polymerase II transcription regulatory region sequence-specific DNA binding"/>
    <property type="evidence" value="ECO:0007669"/>
    <property type="project" value="TreeGrafter"/>
</dbReference>
<sequence length="223" mass="26279">MNLLQNFVYSFGLNSNQLEHLNQSYPVQSNASFSPIDIQNDQAILTNLNYNSKIHPYNTHENLPRASLNFSPVDKKGCINDNFFPNIENKRVRNMFTASQIEILEKVFEQTHYPDSSMREQLSSRFNLNSMRIQVWFQNRRAKYRKMDSEPKKFTYKQKKFKNAKICAPKDKNLTLEDRTLSSSTNLNQEPESNVPFKSSYLSKPIPQYFNYCPDYYSNQGYF</sequence>
<evidence type="ECO:0000256" key="5">
    <source>
        <dbReference type="PROSITE-ProRule" id="PRU00108"/>
    </source>
</evidence>
<evidence type="ECO:0000256" key="1">
    <source>
        <dbReference type="ARBA" id="ARBA00004123"/>
    </source>
</evidence>
<evidence type="ECO:0000256" key="3">
    <source>
        <dbReference type="ARBA" id="ARBA00023155"/>
    </source>
</evidence>
<proteinExistence type="predicted"/>
<dbReference type="SMART" id="SM00389">
    <property type="entry name" value="HOX"/>
    <property type="match status" value="1"/>
</dbReference>
<comment type="caution">
    <text evidence="8">The sequence shown here is derived from an EMBL/GenBank/DDBJ whole genome shotgun (WGS) entry which is preliminary data.</text>
</comment>
<feature type="DNA-binding region" description="Homeobox" evidence="5">
    <location>
        <begin position="89"/>
        <end position="148"/>
    </location>
</feature>
<evidence type="ECO:0000313" key="9">
    <source>
        <dbReference type="Proteomes" id="UP000276133"/>
    </source>
</evidence>
<keyword evidence="9" id="KW-1185">Reference proteome</keyword>
<dbReference type="Proteomes" id="UP000276133">
    <property type="component" value="Unassembled WGS sequence"/>
</dbReference>
<feature type="domain" description="Homeobox" evidence="7">
    <location>
        <begin position="87"/>
        <end position="147"/>
    </location>
</feature>
<dbReference type="PANTHER" id="PTHR24329:SF543">
    <property type="entry name" value="FI01017P-RELATED"/>
    <property type="match status" value="1"/>
</dbReference>
<evidence type="ECO:0000259" key="7">
    <source>
        <dbReference type="PROSITE" id="PS50071"/>
    </source>
</evidence>
<protein>
    <submittedName>
        <fullName evidence="8">ALX homeobox 1</fullName>
    </submittedName>
</protein>
<evidence type="ECO:0000256" key="6">
    <source>
        <dbReference type="RuleBase" id="RU000682"/>
    </source>
</evidence>
<keyword evidence="2 5" id="KW-0238">DNA-binding</keyword>
<dbReference type="EMBL" id="REGN01003710">
    <property type="protein sequence ID" value="RNA21213.1"/>
    <property type="molecule type" value="Genomic_DNA"/>
</dbReference>
<name>A0A3M7RCC2_BRAPC</name>
<dbReference type="STRING" id="10195.A0A3M7RCC2"/>
<dbReference type="InterPro" id="IPR009057">
    <property type="entry name" value="Homeodomain-like_sf"/>
</dbReference>
<dbReference type="AlphaFoldDB" id="A0A3M7RCC2"/>
<dbReference type="SUPFAM" id="SSF46689">
    <property type="entry name" value="Homeodomain-like"/>
    <property type="match status" value="1"/>
</dbReference>
<dbReference type="Gene3D" id="1.10.10.60">
    <property type="entry name" value="Homeodomain-like"/>
    <property type="match status" value="1"/>
</dbReference>
<organism evidence="8 9">
    <name type="scientific">Brachionus plicatilis</name>
    <name type="common">Marine rotifer</name>
    <name type="synonym">Brachionus muelleri</name>
    <dbReference type="NCBI Taxonomy" id="10195"/>
    <lineage>
        <taxon>Eukaryota</taxon>
        <taxon>Metazoa</taxon>
        <taxon>Spiralia</taxon>
        <taxon>Gnathifera</taxon>
        <taxon>Rotifera</taxon>
        <taxon>Eurotatoria</taxon>
        <taxon>Monogononta</taxon>
        <taxon>Pseudotrocha</taxon>
        <taxon>Ploima</taxon>
        <taxon>Brachionidae</taxon>
        <taxon>Brachionus</taxon>
    </lineage>
</organism>
<comment type="subcellular location">
    <subcellularLocation>
        <location evidence="1 5 6">Nucleus</location>
    </subcellularLocation>
</comment>
<dbReference type="Pfam" id="PF00046">
    <property type="entry name" value="Homeodomain"/>
    <property type="match status" value="1"/>
</dbReference>
<reference evidence="8 9" key="1">
    <citation type="journal article" date="2018" name="Sci. Rep.">
        <title>Genomic signatures of local adaptation to the degree of environmental predictability in rotifers.</title>
        <authorList>
            <person name="Franch-Gras L."/>
            <person name="Hahn C."/>
            <person name="Garcia-Roger E.M."/>
            <person name="Carmona M.J."/>
            <person name="Serra M."/>
            <person name="Gomez A."/>
        </authorList>
    </citation>
    <scope>NUCLEOTIDE SEQUENCE [LARGE SCALE GENOMIC DNA]</scope>
    <source>
        <strain evidence="8">HYR1</strain>
    </source>
</reference>
<evidence type="ECO:0000256" key="2">
    <source>
        <dbReference type="ARBA" id="ARBA00023125"/>
    </source>
</evidence>
<evidence type="ECO:0000256" key="4">
    <source>
        <dbReference type="ARBA" id="ARBA00023242"/>
    </source>
</evidence>
<gene>
    <name evidence="8" type="ORF">BpHYR1_026242</name>
</gene>
<accession>A0A3M7RCC2</accession>
<dbReference type="InterPro" id="IPR001356">
    <property type="entry name" value="HD"/>
</dbReference>
<dbReference type="PANTHER" id="PTHR24329">
    <property type="entry name" value="HOMEOBOX PROTEIN ARISTALESS"/>
    <property type="match status" value="1"/>
</dbReference>
<dbReference type="CDD" id="cd00086">
    <property type="entry name" value="homeodomain"/>
    <property type="match status" value="1"/>
</dbReference>
<dbReference type="GO" id="GO:0005634">
    <property type="term" value="C:nucleus"/>
    <property type="evidence" value="ECO:0007669"/>
    <property type="project" value="UniProtKB-SubCell"/>
</dbReference>
<keyword evidence="3 5" id="KW-0371">Homeobox</keyword>
<dbReference type="PROSITE" id="PS50071">
    <property type="entry name" value="HOMEOBOX_2"/>
    <property type="match status" value="1"/>
</dbReference>